<proteinExistence type="predicted"/>
<dbReference type="InterPro" id="IPR014825">
    <property type="entry name" value="DNA_alkylation"/>
</dbReference>
<protein>
    <submittedName>
        <fullName evidence="1">3-methyladenine DNA glycosylase AlkC</fullName>
    </submittedName>
</protein>
<evidence type="ECO:0000313" key="1">
    <source>
        <dbReference type="EMBL" id="PXW97917.1"/>
    </source>
</evidence>
<comment type="caution">
    <text evidence="1">The sequence shown here is derived from an EMBL/GenBank/DDBJ whole genome shotgun (WGS) entry which is preliminary data.</text>
</comment>
<accession>A0A318H311</accession>
<organism evidence="1 2">
    <name type="scientific">Sphaerotilus hippei</name>
    <dbReference type="NCBI Taxonomy" id="744406"/>
    <lineage>
        <taxon>Bacteria</taxon>
        <taxon>Pseudomonadati</taxon>
        <taxon>Pseudomonadota</taxon>
        <taxon>Betaproteobacteria</taxon>
        <taxon>Burkholderiales</taxon>
        <taxon>Sphaerotilaceae</taxon>
        <taxon>Sphaerotilus</taxon>
    </lineage>
</organism>
<dbReference type="Gene3D" id="1.25.40.290">
    <property type="entry name" value="ARM repeat domains"/>
    <property type="match status" value="1"/>
</dbReference>
<dbReference type="Proteomes" id="UP000247811">
    <property type="component" value="Unassembled WGS sequence"/>
</dbReference>
<evidence type="ECO:0000313" key="2">
    <source>
        <dbReference type="Proteomes" id="UP000247811"/>
    </source>
</evidence>
<dbReference type="EMBL" id="QJJS01000003">
    <property type="protein sequence ID" value="PXW97917.1"/>
    <property type="molecule type" value="Genomic_DNA"/>
</dbReference>
<dbReference type="RefSeq" id="WP_110399498.1">
    <property type="nucleotide sequence ID" value="NZ_QJJS01000003.1"/>
</dbReference>
<dbReference type="InterPro" id="IPR016024">
    <property type="entry name" value="ARM-type_fold"/>
</dbReference>
<reference evidence="1 2" key="1">
    <citation type="submission" date="2018-05" db="EMBL/GenBank/DDBJ databases">
        <title>Genomic Encyclopedia of Type Strains, Phase IV (KMG-IV): sequencing the most valuable type-strain genomes for metagenomic binning, comparative biology and taxonomic classification.</title>
        <authorList>
            <person name="Goeker M."/>
        </authorList>
    </citation>
    <scope>NUCLEOTIDE SEQUENCE [LARGE SCALE GENOMIC DNA]</scope>
    <source>
        <strain evidence="1 2">DSM 566</strain>
    </source>
</reference>
<dbReference type="AlphaFoldDB" id="A0A318H311"/>
<dbReference type="Pfam" id="PF08713">
    <property type="entry name" value="DNA_alkylation"/>
    <property type="match status" value="1"/>
</dbReference>
<dbReference type="OrthoDB" id="9797162at2"/>
<sequence length="382" mass="42190">MAEPFKLLINEAVVTALAHHLQRVAGTGAFDAAAFRHRALDGLDTLELKARAGHVASALEAHLPADFDRAAGWLEATLGEVIPPDLQVLPPRDLAQGMGGWGLWPMTEFVARRGLADPERALQALHAMTRRFTAEWAVRPFLLEHPALTLATFERWCRDPSAHVRRLVSEGSRPRLPWGVQLRPLIADPAPTLSLLAALQDDPSAYVRRSVANHLNDIAKDHPEVVVQWLERHLESACDDRRVLLRHASRTLIKQGHARALACWGLGRAFEGRVAFAVSPARIVLGEAVGLELQLQSLARQPQALEVDYVVHHVGAGGRARPKVFKGWKLTLAPGEARTLSRRHVMRPVTTRRYYPGEHRVELQVNGQRCGEAAFELCCGPG</sequence>
<name>A0A318H311_9BURK</name>
<keyword evidence="2" id="KW-1185">Reference proteome</keyword>
<dbReference type="SUPFAM" id="SSF48371">
    <property type="entry name" value="ARM repeat"/>
    <property type="match status" value="1"/>
</dbReference>
<gene>
    <name evidence="1" type="ORF">C7444_1038</name>
</gene>